<sequence>MAAPLRRGRRSGERAAPLLPSAAAAPHHRLPASPLNKRRLPTVHTLSAPLCPQARASTTPPPPPPLTLQLGAWGVR</sequence>
<feature type="compositionally biased region" description="Low complexity" evidence="1">
    <location>
        <begin position="14"/>
        <end position="25"/>
    </location>
</feature>
<dbReference type="HOGENOM" id="CLU_2658478_0_0_1"/>
<feature type="region of interest" description="Disordered" evidence="1">
    <location>
        <begin position="52"/>
        <end position="76"/>
    </location>
</feature>
<feature type="region of interest" description="Disordered" evidence="1">
    <location>
        <begin position="1"/>
        <end position="36"/>
    </location>
</feature>
<protein>
    <submittedName>
        <fullName evidence="2">Uncharacterized protein</fullName>
    </submittedName>
</protein>
<feature type="compositionally biased region" description="Basic residues" evidence="1">
    <location>
        <begin position="26"/>
        <end position="36"/>
    </location>
</feature>
<dbReference type="Proteomes" id="UP000006038">
    <property type="component" value="Chromosome 4"/>
</dbReference>
<evidence type="ECO:0000313" key="3">
    <source>
        <dbReference type="Proteomes" id="UP000006038"/>
    </source>
</evidence>
<proteinExistence type="predicted"/>
<dbReference type="Gramene" id="OB04G17850.1">
    <property type="protein sequence ID" value="OB04G17850.1"/>
    <property type="gene ID" value="OB04G17850"/>
</dbReference>
<reference evidence="2" key="1">
    <citation type="journal article" date="2013" name="Nat. Commun.">
        <title>Whole-genome sequencing of Oryza brachyantha reveals mechanisms underlying Oryza genome evolution.</title>
        <authorList>
            <person name="Chen J."/>
            <person name="Huang Q."/>
            <person name="Gao D."/>
            <person name="Wang J."/>
            <person name="Lang Y."/>
            <person name="Liu T."/>
            <person name="Li B."/>
            <person name="Bai Z."/>
            <person name="Luis Goicoechea J."/>
            <person name="Liang C."/>
            <person name="Chen C."/>
            <person name="Zhang W."/>
            <person name="Sun S."/>
            <person name="Liao Y."/>
            <person name="Zhang X."/>
            <person name="Yang L."/>
            <person name="Song C."/>
            <person name="Wang M."/>
            <person name="Shi J."/>
            <person name="Liu G."/>
            <person name="Liu J."/>
            <person name="Zhou H."/>
            <person name="Zhou W."/>
            <person name="Yu Q."/>
            <person name="An N."/>
            <person name="Chen Y."/>
            <person name="Cai Q."/>
            <person name="Wang B."/>
            <person name="Liu B."/>
            <person name="Min J."/>
            <person name="Huang Y."/>
            <person name="Wu H."/>
            <person name="Li Z."/>
            <person name="Zhang Y."/>
            <person name="Yin Y."/>
            <person name="Song W."/>
            <person name="Jiang J."/>
            <person name="Jackson S.A."/>
            <person name="Wing R.A."/>
            <person name="Wang J."/>
            <person name="Chen M."/>
        </authorList>
    </citation>
    <scope>NUCLEOTIDE SEQUENCE [LARGE SCALE GENOMIC DNA]</scope>
    <source>
        <strain evidence="2">cv. IRGC 101232</strain>
    </source>
</reference>
<dbReference type="EnsemblPlants" id="OB04G17850.1">
    <property type="protein sequence ID" value="OB04G17850.1"/>
    <property type="gene ID" value="OB04G17850"/>
</dbReference>
<evidence type="ECO:0000256" key="1">
    <source>
        <dbReference type="SAM" id="MobiDB-lite"/>
    </source>
</evidence>
<keyword evidence="3" id="KW-1185">Reference proteome</keyword>
<dbReference type="AlphaFoldDB" id="J3LXB0"/>
<accession>J3LXB0</accession>
<name>J3LXB0_ORYBR</name>
<evidence type="ECO:0000313" key="2">
    <source>
        <dbReference type="EnsemblPlants" id="OB04G17850.1"/>
    </source>
</evidence>
<reference evidence="2" key="2">
    <citation type="submission" date="2013-04" db="UniProtKB">
        <authorList>
            <consortium name="EnsemblPlants"/>
        </authorList>
    </citation>
    <scope>IDENTIFICATION</scope>
</reference>
<organism evidence="2">
    <name type="scientific">Oryza brachyantha</name>
    <name type="common">malo sina</name>
    <dbReference type="NCBI Taxonomy" id="4533"/>
    <lineage>
        <taxon>Eukaryota</taxon>
        <taxon>Viridiplantae</taxon>
        <taxon>Streptophyta</taxon>
        <taxon>Embryophyta</taxon>
        <taxon>Tracheophyta</taxon>
        <taxon>Spermatophyta</taxon>
        <taxon>Magnoliopsida</taxon>
        <taxon>Liliopsida</taxon>
        <taxon>Poales</taxon>
        <taxon>Poaceae</taxon>
        <taxon>BOP clade</taxon>
        <taxon>Oryzoideae</taxon>
        <taxon>Oryzeae</taxon>
        <taxon>Oryzinae</taxon>
        <taxon>Oryza</taxon>
    </lineage>
</organism>